<evidence type="ECO:0000313" key="3">
    <source>
        <dbReference type="Proteomes" id="UP000018040"/>
    </source>
</evidence>
<accession>V6TWB4</accession>
<protein>
    <submittedName>
        <fullName evidence="2">Uncharacterized protein</fullName>
    </submittedName>
</protein>
<proteinExistence type="predicted"/>
<feature type="compositionally biased region" description="Basic and acidic residues" evidence="1">
    <location>
        <begin position="42"/>
        <end position="54"/>
    </location>
</feature>
<dbReference type="AlphaFoldDB" id="V6TWB4"/>
<dbReference type="EMBL" id="AHHH01000062">
    <property type="protein sequence ID" value="ESU43041.1"/>
    <property type="molecule type" value="Genomic_DNA"/>
</dbReference>
<gene>
    <name evidence="2" type="ORF">GSB_153957</name>
</gene>
<name>V6TWB4_GIAIN</name>
<reference evidence="2 3" key="2">
    <citation type="journal article" date="2013" name="Genome Biol. Evol.">
        <title>Genome sequencing of Giardia lamblia genotypes A2 and B isolates (DH and GS) and comparative analysis with the genomes of genotypes A1 and E (WB and Pig).</title>
        <authorList>
            <person name="Adam R.D."/>
            <person name="Dahlstrom E.W."/>
            <person name="Martens C.A."/>
            <person name="Bruno D.P."/>
            <person name="Barbian K.D."/>
            <person name="Ricklefs S.M."/>
            <person name="Hernandez M.M."/>
            <person name="Narla N.P."/>
            <person name="Patel R.B."/>
            <person name="Porcella S.F."/>
            <person name="Nash T.E."/>
        </authorList>
    </citation>
    <scope>NUCLEOTIDE SEQUENCE [LARGE SCALE GENOMIC DNA]</scope>
    <source>
        <strain evidence="2 3">GS</strain>
    </source>
</reference>
<organism evidence="2 3">
    <name type="scientific">Giardia intestinalis</name>
    <name type="common">Giardia lamblia</name>
    <dbReference type="NCBI Taxonomy" id="5741"/>
    <lineage>
        <taxon>Eukaryota</taxon>
        <taxon>Metamonada</taxon>
        <taxon>Diplomonadida</taxon>
        <taxon>Hexamitidae</taxon>
        <taxon>Giardiinae</taxon>
        <taxon>Giardia</taxon>
    </lineage>
</organism>
<feature type="compositionally biased region" description="Low complexity" evidence="1">
    <location>
        <begin position="20"/>
        <end position="39"/>
    </location>
</feature>
<dbReference type="Proteomes" id="UP000018040">
    <property type="component" value="Unassembled WGS sequence"/>
</dbReference>
<comment type="caution">
    <text evidence="2">The sequence shown here is derived from an EMBL/GenBank/DDBJ whole genome shotgun (WGS) entry which is preliminary data.</text>
</comment>
<feature type="region of interest" description="Disordered" evidence="1">
    <location>
        <begin position="1"/>
        <end position="54"/>
    </location>
</feature>
<evidence type="ECO:0000256" key="1">
    <source>
        <dbReference type="SAM" id="MobiDB-lite"/>
    </source>
</evidence>
<reference evidence="3" key="1">
    <citation type="submission" date="2012-02" db="EMBL/GenBank/DDBJ databases">
        <title>Genome sequencing of Giardia lamblia Genotypes A2 and B isolates (DH and GS) and comparative analysis with the genomes of Genotypes A1 and E (WB and Pig).</title>
        <authorList>
            <person name="Adam R."/>
            <person name="Dahlstrom E."/>
            <person name="Martens C."/>
            <person name="Bruno D."/>
            <person name="Barbian K."/>
            <person name="Porcella S.F."/>
            <person name="Nash T."/>
        </authorList>
    </citation>
    <scope>NUCLEOTIDE SEQUENCE</scope>
    <source>
        <strain evidence="3">GS</strain>
    </source>
</reference>
<sequence>MNTILTICQPSRERPAEGQPAHTRQPATTTTPSETPATTLHHPAEHGEEPPILS</sequence>
<evidence type="ECO:0000313" key="2">
    <source>
        <dbReference type="EMBL" id="ESU43041.1"/>
    </source>
</evidence>